<dbReference type="AlphaFoldDB" id="A0A853FUP6"/>
<evidence type="ECO:0000313" key="2">
    <source>
        <dbReference type="EMBL" id="NYT48313.1"/>
    </source>
</evidence>
<feature type="transmembrane region" description="Helical" evidence="1">
    <location>
        <begin position="65"/>
        <end position="85"/>
    </location>
</feature>
<dbReference type="RefSeq" id="WP_180153631.1">
    <property type="nucleotide sequence ID" value="NZ_JACCEM010000002.1"/>
</dbReference>
<proteinExistence type="predicted"/>
<sequence length="165" mass="18249">MTIRYAKLLLVASMAFYVTLVAFGNLTDYGSNLAFVRHVLAMDTIFPDSAIRYRAIESPTAQHALYGLIILAEILTAAICWLGAWRMGRRLRASAAEFDKSKNTAVVGLVLGFVLWQVGFMAIGGEWFGMWMSPQWNGQESAFRFATTLILVLIFLTRGDADTGA</sequence>
<keyword evidence="1" id="KW-0472">Membrane</keyword>
<organism evidence="2 3">
    <name type="scientific">Parapusillimonas granuli</name>
    <dbReference type="NCBI Taxonomy" id="380911"/>
    <lineage>
        <taxon>Bacteria</taxon>
        <taxon>Pseudomonadati</taxon>
        <taxon>Pseudomonadota</taxon>
        <taxon>Betaproteobacteria</taxon>
        <taxon>Burkholderiales</taxon>
        <taxon>Alcaligenaceae</taxon>
        <taxon>Parapusillimonas</taxon>
    </lineage>
</organism>
<dbReference type="Pfam" id="PF09933">
    <property type="entry name" value="DUF2165"/>
    <property type="match status" value="1"/>
</dbReference>
<keyword evidence="1" id="KW-1133">Transmembrane helix</keyword>
<keyword evidence="1" id="KW-0812">Transmembrane</keyword>
<keyword evidence="3" id="KW-1185">Reference proteome</keyword>
<name>A0A853FUP6_9BURK</name>
<feature type="transmembrane region" description="Helical" evidence="1">
    <location>
        <begin position="141"/>
        <end position="159"/>
    </location>
</feature>
<evidence type="ECO:0000256" key="1">
    <source>
        <dbReference type="SAM" id="Phobius"/>
    </source>
</evidence>
<protein>
    <submittedName>
        <fullName evidence="2">DUF2165 domain-containing protein</fullName>
    </submittedName>
</protein>
<dbReference type="EMBL" id="JACCEM010000002">
    <property type="protein sequence ID" value="NYT48313.1"/>
    <property type="molecule type" value="Genomic_DNA"/>
</dbReference>
<dbReference type="InterPro" id="IPR018681">
    <property type="entry name" value="DUF2165_transmembrane"/>
</dbReference>
<gene>
    <name evidence="2" type="ORF">H0A72_03220</name>
</gene>
<reference evidence="2 3" key="1">
    <citation type="submission" date="2020-07" db="EMBL/GenBank/DDBJ databases">
        <title>Taxonomic revisions and descriptions of new bacterial species based on genomic comparisons in the high-G+C-content subgroup of the family Alcaligenaceae.</title>
        <authorList>
            <person name="Szabo A."/>
            <person name="Felfoldi T."/>
        </authorList>
    </citation>
    <scope>NUCLEOTIDE SEQUENCE [LARGE SCALE GENOMIC DNA]</scope>
    <source>
        <strain evidence="2 3">LMG 24012</strain>
    </source>
</reference>
<accession>A0A853FUP6</accession>
<comment type="caution">
    <text evidence="2">The sequence shown here is derived from an EMBL/GenBank/DDBJ whole genome shotgun (WGS) entry which is preliminary data.</text>
</comment>
<feature type="transmembrane region" description="Helical" evidence="1">
    <location>
        <begin position="106"/>
        <end position="129"/>
    </location>
</feature>
<evidence type="ECO:0000313" key="3">
    <source>
        <dbReference type="Proteomes" id="UP000559809"/>
    </source>
</evidence>
<dbReference type="Proteomes" id="UP000559809">
    <property type="component" value="Unassembled WGS sequence"/>
</dbReference>